<keyword evidence="6" id="KW-1185">Reference proteome</keyword>
<sequence length="509" mass="55859">MKKIVRFFAAIASFFTFAYLLIFFPIPSIVGIAIIITAVGIYDLTQTKHTILRNFPIIGHFRYLLEGIGPEIRQYFIESDTDGKPLNRNQRTYIYSRAKLQIPTHPFGTETDLQKDGSEWTMHSIYPSKIMAEPPRVLIGGKDCKHPYSASILNISAMSYGSMSKNAIMALNKGAQGGGFYHNTGEGSVSDYHRMGGDLVYQIGTGYFGCRGEDGNFSAEKFVKSAAIETVKMIEIKLSQGAKPGHGGMLPAAKNTEEIARVRGIKPWTDVHSPSAHTAFNSPEGLLKFVAQLRELSGGKPIGFKLCIGNTKEFEAICDAMITSGIMPDFITVDGAEGGTGAAPIVFSDHVGMPWENALVFVVKTLRNYGLKKDIKVITSGKIIDGFDIYKALCLGADLCNSARAMMLAIGCIQALECHKNTCPTGVATNNPNLFRGLVVEDKWKRVMNYQQSTVKDFLEVFSAAGCTQLSDLNSDMIFKQVNGKAVSFSNIYPELVESRRAKELELMN</sequence>
<dbReference type="AlphaFoldDB" id="A0A6N9NNR3"/>
<feature type="transmembrane region" description="Helical" evidence="3">
    <location>
        <begin position="7"/>
        <end position="40"/>
    </location>
</feature>
<accession>A0A6N9NNR3</accession>
<evidence type="ECO:0000259" key="4">
    <source>
        <dbReference type="Pfam" id="PF01645"/>
    </source>
</evidence>
<name>A0A6N9NNR3_9FLAO</name>
<evidence type="ECO:0000256" key="1">
    <source>
        <dbReference type="ARBA" id="ARBA00009716"/>
    </source>
</evidence>
<protein>
    <submittedName>
        <fullName evidence="5">FMN-binding glutamate synthase family protein</fullName>
    </submittedName>
</protein>
<dbReference type="Proteomes" id="UP000470771">
    <property type="component" value="Unassembled WGS sequence"/>
</dbReference>
<evidence type="ECO:0000313" key="6">
    <source>
        <dbReference type="Proteomes" id="UP000470771"/>
    </source>
</evidence>
<dbReference type="SUPFAM" id="SSF51395">
    <property type="entry name" value="FMN-linked oxidoreductases"/>
    <property type="match status" value="1"/>
</dbReference>
<dbReference type="CDD" id="cd02808">
    <property type="entry name" value="GltS_FMN"/>
    <property type="match status" value="1"/>
</dbReference>
<organism evidence="5 6">
    <name type="scientific">Acidiluteibacter ferrifornacis</name>
    <dbReference type="NCBI Taxonomy" id="2692424"/>
    <lineage>
        <taxon>Bacteria</taxon>
        <taxon>Pseudomonadati</taxon>
        <taxon>Bacteroidota</taxon>
        <taxon>Flavobacteriia</taxon>
        <taxon>Flavobacteriales</taxon>
        <taxon>Cryomorphaceae</taxon>
        <taxon>Acidiluteibacter</taxon>
    </lineage>
</organism>
<keyword evidence="3" id="KW-0472">Membrane</keyword>
<dbReference type="PIRSF" id="PIRSF006429">
    <property type="entry name" value="GOGAT_lg_2"/>
    <property type="match status" value="1"/>
</dbReference>
<evidence type="ECO:0000313" key="5">
    <source>
        <dbReference type="EMBL" id="NBG66910.1"/>
    </source>
</evidence>
<comment type="caution">
    <text evidence="5">The sequence shown here is derived from an EMBL/GenBank/DDBJ whole genome shotgun (WGS) entry which is preliminary data.</text>
</comment>
<evidence type="ECO:0000256" key="3">
    <source>
        <dbReference type="SAM" id="Phobius"/>
    </source>
</evidence>
<dbReference type="InterPro" id="IPR027283">
    <property type="entry name" value="YerD"/>
</dbReference>
<dbReference type="PANTHER" id="PTHR43819">
    <property type="entry name" value="ARCHAEAL-TYPE GLUTAMATE SYNTHASE [NADPH]"/>
    <property type="match status" value="1"/>
</dbReference>
<keyword evidence="3" id="KW-1133">Transmembrane helix</keyword>
<dbReference type="InterPro" id="IPR002932">
    <property type="entry name" value="Glu_synthdom"/>
</dbReference>
<comment type="similarity">
    <text evidence="1 2">Belongs to the glutamate synthase family.</text>
</comment>
<dbReference type="RefSeq" id="WP_160633864.1">
    <property type="nucleotide sequence ID" value="NZ_WWNE01000012.1"/>
</dbReference>
<dbReference type="GO" id="GO:0015930">
    <property type="term" value="F:glutamate synthase activity"/>
    <property type="evidence" value="ECO:0007669"/>
    <property type="project" value="InterPro"/>
</dbReference>
<reference evidence="5 6" key="1">
    <citation type="submission" date="2019-12" db="EMBL/GenBank/DDBJ databases">
        <authorList>
            <person name="Zhao J."/>
        </authorList>
    </citation>
    <scope>NUCLEOTIDE SEQUENCE [LARGE SCALE GENOMIC DNA]</scope>
    <source>
        <strain evidence="5 6">S-15</strain>
    </source>
</reference>
<keyword evidence="3" id="KW-0812">Transmembrane</keyword>
<dbReference type="PIRSF" id="PIRSF500060">
    <property type="entry name" value="UCP500060"/>
    <property type="match status" value="1"/>
</dbReference>
<dbReference type="Gene3D" id="3.20.20.70">
    <property type="entry name" value="Aldolase class I"/>
    <property type="match status" value="1"/>
</dbReference>
<dbReference type="InterPro" id="IPR013785">
    <property type="entry name" value="Aldolase_TIM"/>
</dbReference>
<dbReference type="InterPro" id="IPR024188">
    <property type="entry name" value="GltB"/>
</dbReference>
<evidence type="ECO:0000256" key="2">
    <source>
        <dbReference type="PIRNR" id="PIRNR006429"/>
    </source>
</evidence>
<gene>
    <name evidence="5" type="ORF">GQN54_12350</name>
</gene>
<dbReference type="EMBL" id="WWNE01000012">
    <property type="protein sequence ID" value="NBG66910.1"/>
    <property type="molecule type" value="Genomic_DNA"/>
</dbReference>
<dbReference type="PANTHER" id="PTHR43819:SF1">
    <property type="entry name" value="ARCHAEAL-TYPE GLUTAMATE SYNTHASE [NADPH]"/>
    <property type="match status" value="1"/>
</dbReference>
<dbReference type="Pfam" id="PF01645">
    <property type="entry name" value="Glu_synthase"/>
    <property type="match status" value="1"/>
</dbReference>
<dbReference type="GO" id="GO:0006537">
    <property type="term" value="P:glutamate biosynthetic process"/>
    <property type="evidence" value="ECO:0007669"/>
    <property type="project" value="InterPro"/>
</dbReference>
<feature type="domain" description="Glutamate synthase" evidence="4">
    <location>
        <begin position="152"/>
        <end position="467"/>
    </location>
</feature>
<proteinExistence type="inferred from homology"/>